<dbReference type="AlphaFoldDB" id="W5WC13"/>
<evidence type="ECO:0000313" key="3">
    <source>
        <dbReference type="Proteomes" id="UP000019225"/>
    </source>
</evidence>
<sequence>MSLVDDQQPIEQLAAETSDHSLTNRVRARRLWWAGEDPDALGGEHGVEHGGESRVPISQQKLDRVDMLTEVHHQVACRLHSPCAGPVGGDSDQMRAAGAVLDDDQRVDPFQENGVDMDEVRRHDALGLRGKELLPGGTRPARCWVDACGGEDLPDCRGGDAVPETNQFSLDAPVSPLRVLGRHADDEVLDRCRGRWTPWAAPVAVVPFPGDQPPMPGQQGRGRDGKDLPPATAWQ</sequence>
<evidence type="ECO:0000313" key="2">
    <source>
        <dbReference type="EMBL" id="AHH98693.1"/>
    </source>
</evidence>
<keyword evidence="3" id="KW-1185">Reference proteome</keyword>
<dbReference type="EMBL" id="CP007155">
    <property type="protein sequence ID" value="AHH98693.1"/>
    <property type="molecule type" value="Genomic_DNA"/>
</dbReference>
<dbReference type="KEGG" id="kal:KALB_5331"/>
<evidence type="ECO:0000256" key="1">
    <source>
        <dbReference type="SAM" id="MobiDB-lite"/>
    </source>
</evidence>
<proteinExistence type="predicted"/>
<name>W5WC13_9PSEU</name>
<dbReference type="STRING" id="1449976.KALB_5331"/>
<reference evidence="2 3" key="1">
    <citation type="journal article" date="2014" name="BMC Genomics">
        <title>Complete genome sequence of producer of the glycopeptide antibiotic Aculeximycin Kutzneria albida DSM 43870T, a representative of minor genus of Pseudonocardiaceae.</title>
        <authorList>
            <person name="Rebets Y."/>
            <person name="Tokovenko B."/>
            <person name="Lushchyk I."/>
            <person name="Ruckert C."/>
            <person name="Zaburannyi N."/>
            <person name="Bechthold A."/>
            <person name="Kalinowski J."/>
            <person name="Luzhetskyy A."/>
        </authorList>
    </citation>
    <scope>NUCLEOTIDE SEQUENCE [LARGE SCALE GENOMIC DNA]</scope>
    <source>
        <strain evidence="2">DSM 43870</strain>
    </source>
</reference>
<gene>
    <name evidence="2" type="ORF">KALB_5331</name>
</gene>
<dbReference type="HOGENOM" id="CLU_1178986_0_0_11"/>
<dbReference type="Proteomes" id="UP000019225">
    <property type="component" value="Chromosome"/>
</dbReference>
<protein>
    <submittedName>
        <fullName evidence="2">Uncharacterized protein</fullName>
    </submittedName>
</protein>
<feature type="region of interest" description="Disordered" evidence="1">
    <location>
        <begin position="204"/>
        <end position="235"/>
    </location>
</feature>
<organism evidence="2 3">
    <name type="scientific">Kutzneria albida DSM 43870</name>
    <dbReference type="NCBI Taxonomy" id="1449976"/>
    <lineage>
        <taxon>Bacteria</taxon>
        <taxon>Bacillati</taxon>
        <taxon>Actinomycetota</taxon>
        <taxon>Actinomycetes</taxon>
        <taxon>Pseudonocardiales</taxon>
        <taxon>Pseudonocardiaceae</taxon>
        <taxon>Kutzneria</taxon>
    </lineage>
</organism>
<accession>W5WC13</accession>